<dbReference type="InterPro" id="IPR022764">
    <property type="entry name" value="Peptidase_S54_rhomboid_dom"/>
</dbReference>
<dbReference type="GO" id="GO:0004252">
    <property type="term" value="F:serine-type endopeptidase activity"/>
    <property type="evidence" value="ECO:0007669"/>
    <property type="project" value="InterPro"/>
</dbReference>
<dbReference type="InterPro" id="IPR035952">
    <property type="entry name" value="Rhomboid-like_sf"/>
</dbReference>
<comment type="caution">
    <text evidence="8">The sequence shown here is derived from an EMBL/GenBank/DDBJ whole genome shotgun (WGS) entry which is preliminary data.</text>
</comment>
<organism evidence="8 9">
    <name type="scientific">Porphyridium purpureum</name>
    <name type="common">Red alga</name>
    <name type="synonym">Porphyridium cruentum</name>
    <dbReference type="NCBI Taxonomy" id="35688"/>
    <lineage>
        <taxon>Eukaryota</taxon>
        <taxon>Rhodophyta</taxon>
        <taxon>Bangiophyceae</taxon>
        <taxon>Porphyridiales</taxon>
        <taxon>Porphyridiaceae</taxon>
        <taxon>Porphyridium</taxon>
    </lineage>
</organism>
<dbReference type="PANTHER" id="PTHR43731">
    <property type="entry name" value="RHOMBOID PROTEASE"/>
    <property type="match status" value="1"/>
</dbReference>
<feature type="domain" description="Peptidase S54 rhomboid" evidence="7">
    <location>
        <begin position="122"/>
        <end position="260"/>
    </location>
</feature>
<evidence type="ECO:0000313" key="8">
    <source>
        <dbReference type="EMBL" id="KAA8494849.1"/>
    </source>
</evidence>
<feature type="transmembrane region" description="Helical" evidence="6">
    <location>
        <begin position="189"/>
        <end position="209"/>
    </location>
</feature>
<feature type="compositionally biased region" description="Basic and acidic residues" evidence="5">
    <location>
        <begin position="19"/>
        <end position="28"/>
    </location>
</feature>
<evidence type="ECO:0000259" key="7">
    <source>
        <dbReference type="Pfam" id="PF01694"/>
    </source>
</evidence>
<protein>
    <submittedName>
        <fullName evidence="8">RHOMBOID-like protein 10, chloroplastic</fullName>
    </submittedName>
</protein>
<reference evidence="9" key="1">
    <citation type="journal article" date="2019" name="Nat. Commun.">
        <title>Expansion of phycobilisome linker gene families in mesophilic red algae.</title>
        <authorList>
            <person name="Lee J."/>
            <person name="Kim D."/>
            <person name="Bhattacharya D."/>
            <person name="Yoon H.S."/>
        </authorList>
    </citation>
    <scope>NUCLEOTIDE SEQUENCE [LARGE SCALE GENOMIC DNA]</scope>
    <source>
        <strain evidence="9">CCMP 1328</strain>
    </source>
</reference>
<sequence length="269" mass="28605">MLSIVAFSTPGSGLTGPPPRRDGDGQRNDSCKAVYSALLAGSRSGSHSSFGTSFVSRPRATRQVRKIERSWKSEPIGQWLMALSPVDLMAGLNVLVHAVDVLLMNRALLTMGAVSRPAIMSGEIHRLFTSSFLHFNLMHLAVNMMSLRNVGGAVIQFYGKRGFLGIYLLGGIGSSVGSAMFHGNFVRSAGASGAIFALTGAFATALFVNRRELNVSRPLKSIARVMALNLLLGLAPGSGVDNVGHMSGLVTGLVCGFLGAKRFRRVKTR</sequence>
<dbReference type="Pfam" id="PF01694">
    <property type="entry name" value="Rhomboid"/>
    <property type="match status" value="1"/>
</dbReference>
<dbReference type="OMA" id="AHIYESQ"/>
<feature type="transmembrane region" description="Helical" evidence="6">
    <location>
        <begin position="221"/>
        <end position="237"/>
    </location>
</feature>
<keyword evidence="2 6" id="KW-0812">Transmembrane</keyword>
<comment type="subcellular location">
    <subcellularLocation>
        <location evidence="1">Membrane</location>
        <topology evidence="1">Multi-pass membrane protein</topology>
    </subcellularLocation>
</comment>
<keyword evidence="3 6" id="KW-1133">Transmembrane helix</keyword>
<name>A0A5J4YTM2_PORPP</name>
<dbReference type="AlphaFoldDB" id="A0A5J4YTM2"/>
<evidence type="ECO:0000256" key="2">
    <source>
        <dbReference type="ARBA" id="ARBA00022692"/>
    </source>
</evidence>
<evidence type="ECO:0000256" key="4">
    <source>
        <dbReference type="ARBA" id="ARBA00023136"/>
    </source>
</evidence>
<feature type="transmembrane region" description="Helical" evidence="6">
    <location>
        <begin position="163"/>
        <end position="183"/>
    </location>
</feature>
<dbReference type="GO" id="GO:0016020">
    <property type="term" value="C:membrane"/>
    <property type="evidence" value="ECO:0007669"/>
    <property type="project" value="UniProtKB-SubCell"/>
</dbReference>
<dbReference type="EMBL" id="VRMN01000004">
    <property type="protein sequence ID" value="KAA8494849.1"/>
    <property type="molecule type" value="Genomic_DNA"/>
</dbReference>
<dbReference type="InterPro" id="IPR050925">
    <property type="entry name" value="Rhomboid_protease_S54"/>
</dbReference>
<accession>A0A5J4YTM2</accession>
<dbReference type="PANTHER" id="PTHR43731:SF26">
    <property type="entry name" value="RHOMBOID-LIKE PROTEIN 10, CHLOROPLASTIC"/>
    <property type="match status" value="1"/>
</dbReference>
<evidence type="ECO:0000256" key="6">
    <source>
        <dbReference type="SAM" id="Phobius"/>
    </source>
</evidence>
<dbReference type="SUPFAM" id="SSF144091">
    <property type="entry name" value="Rhomboid-like"/>
    <property type="match status" value="1"/>
</dbReference>
<feature type="transmembrane region" description="Helical" evidence="6">
    <location>
        <begin position="243"/>
        <end position="260"/>
    </location>
</feature>
<dbReference type="Gene3D" id="1.20.1540.10">
    <property type="entry name" value="Rhomboid-like"/>
    <property type="match status" value="1"/>
</dbReference>
<gene>
    <name evidence="8" type="ORF">FVE85_3090</name>
</gene>
<proteinExistence type="predicted"/>
<feature type="region of interest" description="Disordered" evidence="5">
    <location>
        <begin position="7"/>
        <end position="28"/>
    </location>
</feature>
<evidence type="ECO:0000256" key="5">
    <source>
        <dbReference type="SAM" id="MobiDB-lite"/>
    </source>
</evidence>
<evidence type="ECO:0000256" key="3">
    <source>
        <dbReference type="ARBA" id="ARBA00022989"/>
    </source>
</evidence>
<dbReference type="Proteomes" id="UP000324585">
    <property type="component" value="Unassembled WGS sequence"/>
</dbReference>
<keyword evidence="4 6" id="KW-0472">Membrane</keyword>
<evidence type="ECO:0000256" key="1">
    <source>
        <dbReference type="ARBA" id="ARBA00004141"/>
    </source>
</evidence>
<evidence type="ECO:0000313" key="9">
    <source>
        <dbReference type="Proteomes" id="UP000324585"/>
    </source>
</evidence>
<dbReference type="OrthoDB" id="418595at2759"/>
<keyword evidence="9" id="KW-1185">Reference proteome</keyword>